<dbReference type="EMBL" id="NFZX01000095">
    <property type="protein sequence ID" value="RFA31861.1"/>
    <property type="molecule type" value="Genomic_DNA"/>
</dbReference>
<keyword evidence="1" id="KW-1133">Transmembrane helix</keyword>
<feature type="transmembrane region" description="Helical" evidence="1">
    <location>
        <begin position="127"/>
        <end position="144"/>
    </location>
</feature>
<gene>
    <name evidence="3" type="ORF">CAI16_19680</name>
</gene>
<evidence type="ECO:0000313" key="4">
    <source>
        <dbReference type="Proteomes" id="UP000256488"/>
    </source>
</evidence>
<name>A0A3E0WI73_9BACI</name>
<proteinExistence type="predicted"/>
<feature type="domain" description="CAAX prenyl protease 2/Lysostaphin resistance protein A-like" evidence="2">
    <location>
        <begin position="113"/>
        <end position="218"/>
    </location>
</feature>
<keyword evidence="1" id="KW-0812">Transmembrane</keyword>
<dbReference type="Proteomes" id="UP000256488">
    <property type="component" value="Unassembled WGS sequence"/>
</dbReference>
<sequence length="234" mass="26766">MNWIYFVLVFTICIPGIYFMYQSEKIHIRDDLTNGQRLIAHGLTALVFSAMGAYFVPKIHLVQEIEISQILLYGLGLGVICSLSHLLFYYMYVVPRLTKTDYMEIETSYVNIGILSRVFYGGVVEEVIFRWGLLSLFIWLFQLMSMGDGVSTLFAISISSVLFAVVHLPNIKLVVSQPKSLMYVYTIISNIWVGFFAGVAFIQGGLLASIFVHMLFHLIWWPIQNRENVKSHSK</sequence>
<reference evidence="3 4" key="1">
    <citation type="submission" date="2017-05" db="EMBL/GenBank/DDBJ databases">
        <title>Virgibacillus sp. AK90 isolated from a saltern of Kakinada, India.</title>
        <authorList>
            <person name="Gupta V."/>
            <person name="Sidhu C."/>
            <person name="Korpole S."/>
            <person name="Pinnaka A.K."/>
        </authorList>
    </citation>
    <scope>NUCLEOTIDE SEQUENCE [LARGE SCALE GENOMIC DNA]</scope>
    <source>
        <strain evidence="3 4">AK90</strain>
    </source>
</reference>
<accession>A0A3E0WI73</accession>
<keyword evidence="3" id="KW-0378">Hydrolase</keyword>
<dbReference type="GO" id="GO:0006508">
    <property type="term" value="P:proteolysis"/>
    <property type="evidence" value="ECO:0007669"/>
    <property type="project" value="UniProtKB-KW"/>
</dbReference>
<feature type="transmembrane region" description="Helical" evidence="1">
    <location>
        <begin position="35"/>
        <end position="55"/>
    </location>
</feature>
<dbReference type="GO" id="GO:0080120">
    <property type="term" value="P:CAAX-box protein maturation"/>
    <property type="evidence" value="ECO:0007669"/>
    <property type="project" value="UniProtKB-ARBA"/>
</dbReference>
<feature type="transmembrane region" description="Helical" evidence="1">
    <location>
        <begin position="6"/>
        <end position="23"/>
    </location>
</feature>
<dbReference type="RefSeq" id="WP_116279754.1">
    <property type="nucleotide sequence ID" value="NZ_NFZX01000095.1"/>
</dbReference>
<dbReference type="AlphaFoldDB" id="A0A3E0WI73"/>
<dbReference type="GO" id="GO:0004175">
    <property type="term" value="F:endopeptidase activity"/>
    <property type="evidence" value="ECO:0007669"/>
    <property type="project" value="UniProtKB-ARBA"/>
</dbReference>
<feature type="transmembrane region" description="Helical" evidence="1">
    <location>
        <begin position="70"/>
        <end position="93"/>
    </location>
</feature>
<feature type="transmembrane region" description="Helical" evidence="1">
    <location>
        <begin position="150"/>
        <end position="168"/>
    </location>
</feature>
<organism evidence="3 4">
    <name type="scientific">Virgibacillus dokdonensis</name>
    <dbReference type="NCBI Taxonomy" id="302167"/>
    <lineage>
        <taxon>Bacteria</taxon>
        <taxon>Bacillati</taxon>
        <taxon>Bacillota</taxon>
        <taxon>Bacilli</taxon>
        <taxon>Bacillales</taxon>
        <taxon>Bacillaceae</taxon>
        <taxon>Virgibacillus</taxon>
    </lineage>
</organism>
<keyword evidence="3" id="KW-0645">Protease</keyword>
<evidence type="ECO:0000259" key="2">
    <source>
        <dbReference type="Pfam" id="PF02517"/>
    </source>
</evidence>
<dbReference type="GO" id="GO:0008237">
    <property type="term" value="F:metallopeptidase activity"/>
    <property type="evidence" value="ECO:0007669"/>
    <property type="project" value="UniProtKB-KW"/>
</dbReference>
<evidence type="ECO:0000313" key="3">
    <source>
        <dbReference type="EMBL" id="RFA31861.1"/>
    </source>
</evidence>
<keyword evidence="3" id="KW-0482">Metalloprotease</keyword>
<evidence type="ECO:0000256" key="1">
    <source>
        <dbReference type="SAM" id="Phobius"/>
    </source>
</evidence>
<dbReference type="Pfam" id="PF02517">
    <property type="entry name" value="Rce1-like"/>
    <property type="match status" value="1"/>
</dbReference>
<comment type="caution">
    <text evidence="3">The sequence shown here is derived from an EMBL/GenBank/DDBJ whole genome shotgun (WGS) entry which is preliminary data.</text>
</comment>
<dbReference type="InterPro" id="IPR003675">
    <property type="entry name" value="Rce1/LyrA-like_dom"/>
</dbReference>
<protein>
    <submittedName>
        <fullName evidence="3">CPBP family intramembrane metalloprotease</fullName>
    </submittedName>
</protein>
<keyword evidence="1" id="KW-0472">Membrane</keyword>